<feature type="domain" description="Autotransporter" evidence="1">
    <location>
        <begin position="2"/>
        <end position="119"/>
    </location>
</feature>
<accession>A0A286EWF5</accession>
<reference evidence="3 4" key="1">
    <citation type="submission" date="2017-09" db="EMBL/GenBank/DDBJ databases">
        <authorList>
            <person name="Ehlers B."/>
            <person name="Leendertz F.H."/>
        </authorList>
    </citation>
    <scope>NUCLEOTIDE SEQUENCE [LARGE SCALE GENOMIC DNA]</scope>
    <source>
        <strain evidence="3 4">DSM 16848</strain>
    </source>
</reference>
<dbReference type="InterPro" id="IPR036709">
    <property type="entry name" value="Autotransporte_beta_dom_sf"/>
</dbReference>
<dbReference type="InterPro" id="IPR005546">
    <property type="entry name" value="Autotransporte_beta"/>
</dbReference>
<dbReference type="Proteomes" id="UP000219669">
    <property type="component" value="Unassembled WGS sequence"/>
</dbReference>
<organism evidence="3 4">
    <name type="scientific">Alysiella filiformis DSM 16848</name>
    <dbReference type="NCBI Taxonomy" id="1120981"/>
    <lineage>
        <taxon>Bacteria</taxon>
        <taxon>Pseudomonadati</taxon>
        <taxon>Pseudomonadota</taxon>
        <taxon>Betaproteobacteria</taxon>
        <taxon>Neisseriales</taxon>
        <taxon>Neisseriaceae</taxon>
        <taxon>Alysiella</taxon>
    </lineage>
</organism>
<gene>
    <name evidence="2" type="ORF">SAMN02746062_01882</name>
    <name evidence="3" type="ORF">SAMN02746062_02331</name>
</gene>
<dbReference type="EMBL" id="OCNF01000019">
    <property type="protein sequence ID" value="SOD69894.1"/>
    <property type="molecule type" value="Genomic_DNA"/>
</dbReference>
<dbReference type="SUPFAM" id="SSF103515">
    <property type="entry name" value="Autotransporter"/>
    <property type="match status" value="1"/>
</dbReference>
<name>A0A286EWF5_9NEIS</name>
<dbReference type="GO" id="GO:0019867">
    <property type="term" value="C:outer membrane"/>
    <property type="evidence" value="ECO:0007669"/>
    <property type="project" value="InterPro"/>
</dbReference>
<dbReference type="EMBL" id="OCNF01000039">
    <property type="protein sequence ID" value="SOD75271.1"/>
    <property type="molecule type" value="Genomic_DNA"/>
</dbReference>
<proteinExistence type="predicted"/>
<evidence type="ECO:0000313" key="2">
    <source>
        <dbReference type="EMBL" id="SOD69894.1"/>
    </source>
</evidence>
<evidence type="ECO:0000259" key="1">
    <source>
        <dbReference type="Pfam" id="PF03797"/>
    </source>
</evidence>
<dbReference type="Gene3D" id="2.40.128.130">
    <property type="entry name" value="Autotransporter beta-domain"/>
    <property type="match status" value="1"/>
</dbReference>
<dbReference type="InterPro" id="IPR006315">
    <property type="entry name" value="OM_autotransptr_brl_dom"/>
</dbReference>
<evidence type="ECO:0000313" key="4">
    <source>
        <dbReference type="Proteomes" id="UP000219669"/>
    </source>
</evidence>
<dbReference type="NCBIfam" id="TIGR01414">
    <property type="entry name" value="autotrans_barl"/>
    <property type="match status" value="1"/>
</dbReference>
<sequence length="135" mass="14384">MGGVEIQAHTGVRHQHLGKADYAIEAQDGSQVQVQQGKIGITSYQAGVNVGKTVETANGVKIRPHAGVAYRHNNSSAKVAINGQELTQKFANEVKGQVGVSVGKGSWEVQLKADYAKNNESGEKKSALLGVNWKF</sequence>
<keyword evidence="4" id="KW-1185">Reference proteome</keyword>
<dbReference type="AlphaFoldDB" id="A0A286EWF5"/>
<evidence type="ECO:0000313" key="3">
    <source>
        <dbReference type="EMBL" id="SOD75271.1"/>
    </source>
</evidence>
<protein>
    <submittedName>
        <fullName evidence="3">Outer membrane autotransporter barrel domain-containing protein</fullName>
    </submittedName>
</protein>
<dbReference type="Pfam" id="PF03797">
    <property type="entry name" value="Autotransporter"/>
    <property type="match status" value="1"/>
</dbReference>